<dbReference type="PANTHER" id="PTHR34405">
    <property type="entry name" value="CRISPR-ASSOCIATED ENDORIBONUCLEASE CAS2"/>
    <property type="match status" value="1"/>
</dbReference>
<dbReference type="HAMAP" id="MF_01471">
    <property type="entry name" value="Cas2"/>
    <property type="match status" value="1"/>
</dbReference>
<evidence type="ECO:0000256" key="6">
    <source>
        <dbReference type="ARBA" id="ARBA00022801"/>
    </source>
</evidence>
<comment type="subunit">
    <text evidence="9">Homodimer, forms a heterotetramer with a Cas1 homodimer.</text>
</comment>
<comment type="function">
    <text evidence="9">CRISPR (clustered regularly interspaced short palindromic repeat), is an adaptive immune system that provides protection against mobile genetic elements (viruses, transposable elements and conjugative plasmids). CRISPR clusters contain sequences complementary to antecedent mobile elements and target invading nucleic acids. CRISPR clusters are transcribed and processed into CRISPR RNA (crRNA). Functions as a ssRNA-specific endoribonuclease. Involved in the integration of spacer DNA into the CRISPR cassette.</text>
</comment>
<feature type="binding site" evidence="9">
    <location>
        <position position="10"/>
    </location>
    <ligand>
        <name>Mg(2+)</name>
        <dbReference type="ChEBI" id="CHEBI:18420"/>
        <note>catalytic</note>
    </ligand>
</feature>
<evidence type="ECO:0000256" key="1">
    <source>
        <dbReference type="ARBA" id="ARBA00001946"/>
    </source>
</evidence>
<dbReference type="AlphaFoldDB" id="A0A975B9D9"/>
<dbReference type="Proteomes" id="UP000663720">
    <property type="component" value="Chromosome"/>
</dbReference>
<dbReference type="NCBIfam" id="TIGR01573">
    <property type="entry name" value="cas2"/>
    <property type="match status" value="1"/>
</dbReference>
<reference evidence="10" key="1">
    <citation type="journal article" date="2021" name="Microb. Physiol.">
        <title>Proteogenomic Insights into the Physiology of Marine, Sulfate-Reducing, Filamentous Desulfonema limicola and Desulfonema magnum.</title>
        <authorList>
            <person name="Schnaars V."/>
            <person name="Wohlbrand L."/>
            <person name="Scheve S."/>
            <person name="Hinrichs C."/>
            <person name="Reinhardt R."/>
            <person name="Rabus R."/>
        </authorList>
    </citation>
    <scope>NUCLEOTIDE SEQUENCE</scope>
    <source>
        <strain evidence="10">5ac10</strain>
    </source>
</reference>
<evidence type="ECO:0000256" key="5">
    <source>
        <dbReference type="ARBA" id="ARBA00022759"/>
    </source>
</evidence>
<accession>A0A975B9D9</accession>
<dbReference type="GO" id="GO:0004521">
    <property type="term" value="F:RNA endonuclease activity"/>
    <property type="evidence" value="ECO:0007669"/>
    <property type="project" value="InterPro"/>
</dbReference>
<keyword evidence="11" id="KW-1185">Reference proteome</keyword>
<dbReference type="Gene3D" id="3.30.70.240">
    <property type="match status" value="1"/>
</dbReference>
<keyword evidence="7 9" id="KW-0460">Magnesium</keyword>
<keyword evidence="8 9" id="KW-0051">Antiviral defense</keyword>
<sequence>MKKNYLIGYDISDEKRLKKVAKIVSRFGSRIQYSFYHCFISNTQKIRMKALLQKEIKEDEDQVILLPITVNQLKEMEFMGFKINLQNEGIIII</sequence>
<organism evidence="10 11">
    <name type="scientific">Desulfonema limicola</name>
    <dbReference type="NCBI Taxonomy" id="45656"/>
    <lineage>
        <taxon>Bacteria</taxon>
        <taxon>Pseudomonadati</taxon>
        <taxon>Thermodesulfobacteriota</taxon>
        <taxon>Desulfobacteria</taxon>
        <taxon>Desulfobacterales</taxon>
        <taxon>Desulfococcaceae</taxon>
        <taxon>Desulfonema</taxon>
    </lineage>
</organism>
<evidence type="ECO:0000256" key="8">
    <source>
        <dbReference type="ARBA" id="ARBA00023118"/>
    </source>
</evidence>
<dbReference type="GO" id="GO:0043571">
    <property type="term" value="P:maintenance of CRISPR repeat elements"/>
    <property type="evidence" value="ECO:0007669"/>
    <property type="project" value="UniProtKB-UniRule"/>
</dbReference>
<dbReference type="RefSeq" id="WP_207687164.1">
    <property type="nucleotide sequence ID" value="NZ_CP061799.1"/>
</dbReference>
<dbReference type="SUPFAM" id="SSF143430">
    <property type="entry name" value="TTP0101/SSO1404-like"/>
    <property type="match status" value="1"/>
</dbReference>
<dbReference type="EC" id="3.1.-.-" evidence="9"/>
<evidence type="ECO:0000313" key="10">
    <source>
        <dbReference type="EMBL" id="QTA81096.1"/>
    </source>
</evidence>
<evidence type="ECO:0000256" key="7">
    <source>
        <dbReference type="ARBA" id="ARBA00022842"/>
    </source>
</evidence>
<dbReference type="InterPro" id="IPR021127">
    <property type="entry name" value="CRISPR_associated_Cas2"/>
</dbReference>
<dbReference type="EMBL" id="CP061799">
    <property type="protein sequence ID" value="QTA81096.1"/>
    <property type="molecule type" value="Genomic_DNA"/>
</dbReference>
<comment type="similarity">
    <text evidence="2 9">Belongs to the CRISPR-associated endoribonuclease Cas2 protein family.</text>
</comment>
<dbReference type="InterPro" id="IPR019199">
    <property type="entry name" value="Virulence_VapD/CRISPR_Cas2"/>
</dbReference>
<keyword evidence="4 9" id="KW-0479">Metal-binding</keyword>
<dbReference type="Pfam" id="PF09827">
    <property type="entry name" value="CRISPR_Cas2"/>
    <property type="match status" value="1"/>
</dbReference>
<proteinExistence type="inferred from homology"/>
<evidence type="ECO:0000313" key="11">
    <source>
        <dbReference type="Proteomes" id="UP000663720"/>
    </source>
</evidence>
<comment type="cofactor">
    <cofactor evidence="1 9">
        <name>Mg(2+)</name>
        <dbReference type="ChEBI" id="CHEBI:18420"/>
    </cofactor>
</comment>
<evidence type="ECO:0000256" key="9">
    <source>
        <dbReference type="HAMAP-Rule" id="MF_01471"/>
    </source>
</evidence>
<evidence type="ECO:0000256" key="3">
    <source>
        <dbReference type="ARBA" id="ARBA00022722"/>
    </source>
</evidence>
<evidence type="ECO:0000256" key="2">
    <source>
        <dbReference type="ARBA" id="ARBA00009959"/>
    </source>
</evidence>
<dbReference type="GO" id="GO:0046872">
    <property type="term" value="F:metal ion binding"/>
    <property type="evidence" value="ECO:0007669"/>
    <property type="project" value="UniProtKB-UniRule"/>
</dbReference>
<evidence type="ECO:0000256" key="4">
    <source>
        <dbReference type="ARBA" id="ARBA00022723"/>
    </source>
</evidence>
<keyword evidence="3 9" id="KW-0540">Nuclease</keyword>
<keyword evidence="5 9" id="KW-0255">Endonuclease</keyword>
<dbReference type="PANTHER" id="PTHR34405:SF3">
    <property type="entry name" value="CRISPR-ASSOCIATED ENDORIBONUCLEASE CAS2 3"/>
    <property type="match status" value="1"/>
</dbReference>
<protein>
    <recommendedName>
        <fullName evidence="9">CRISPR-associated endoribonuclease Cas2</fullName>
        <ecNumber evidence="9">3.1.-.-</ecNumber>
    </recommendedName>
</protein>
<gene>
    <name evidence="10" type="primary">cas2-2</name>
    <name evidence="9" type="synonym">cas2</name>
    <name evidence="10" type="ORF">dnl_34220</name>
</gene>
<keyword evidence="6 9" id="KW-0378">Hydrolase</keyword>
<dbReference type="GO" id="GO:0051607">
    <property type="term" value="P:defense response to virus"/>
    <property type="evidence" value="ECO:0007669"/>
    <property type="project" value="UniProtKB-UniRule"/>
</dbReference>
<dbReference type="GO" id="GO:0016787">
    <property type="term" value="F:hydrolase activity"/>
    <property type="evidence" value="ECO:0007669"/>
    <property type="project" value="UniProtKB-KW"/>
</dbReference>
<dbReference type="CDD" id="cd09725">
    <property type="entry name" value="Cas2_I_II_III"/>
    <property type="match status" value="1"/>
</dbReference>
<dbReference type="KEGG" id="dli:dnl_34220"/>
<name>A0A975B9D9_9BACT</name>